<dbReference type="EMBL" id="BARV01022182">
    <property type="protein sequence ID" value="GAI18598.1"/>
    <property type="molecule type" value="Genomic_DNA"/>
</dbReference>
<dbReference type="PANTHER" id="PTHR30149:SF0">
    <property type="entry name" value="HYDROGENASE MATURATION FACTOR HYPD"/>
    <property type="match status" value="1"/>
</dbReference>
<sequence>MKFITEFRRSELAEGLISQIHRKSKTQARFMEFCGGHTVTIFRYGIRQVLPKTIEMVSGPGCPICVTANADLDKAIALTQIPDVIIATFGDMLKVPGSYSSLQEVKADGADVRMVYSTMDALNLAEENPAKSVVFLGIGFETTAPTIAASILQAEEEGIRNYYVLSMHKLCPPVIRAILDSGEVKLHGMICPGHVSAIIGSHPWEFIARDYGIPCVVSGFEPIDVLQCI</sequence>
<dbReference type="PANTHER" id="PTHR30149">
    <property type="entry name" value="HYDROGENASE PROTEIN ASSEMBLY PROTEIN HYPD"/>
    <property type="match status" value="1"/>
</dbReference>
<dbReference type="GO" id="GO:0051539">
    <property type="term" value="F:4 iron, 4 sulfur cluster binding"/>
    <property type="evidence" value="ECO:0007669"/>
    <property type="project" value="TreeGrafter"/>
</dbReference>
<proteinExistence type="predicted"/>
<feature type="non-terminal residue" evidence="1">
    <location>
        <position position="229"/>
    </location>
</feature>
<organism evidence="1">
    <name type="scientific">marine sediment metagenome</name>
    <dbReference type="NCBI Taxonomy" id="412755"/>
    <lineage>
        <taxon>unclassified sequences</taxon>
        <taxon>metagenomes</taxon>
        <taxon>ecological metagenomes</taxon>
    </lineage>
</organism>
<accession>X1LHM3</accession>
<dbReference type="GO" id="GO:0005506">
    <property type="term" value="F:iron ion binding"/>
    <property type="evidence" value="ECO:0007669"/>
    <property type="project" value="TreeGrafter"/>
</dbReference>
<gene>
    <name evidence="1" type="ORF">S06H3_36594</name>
</gene>
<dbReference type="GO" id="GO:0070025">
    <property type="term" value="F:carbon monoxide binding"/>
    <property type="evidence" value="ECO:0007669"/>
    <property type="project" value="TreeGrafter"/>
</dbReference>
<evidence type="ECO:0000313" key="1">
    <source>
        <dbReference type="EMBL" id="GAI18598.1"/>
    </source>
</evidence>
<dbReference type="InterPro" id="IPR002780">
    <property type="entry name" value="Hyd_form_HypD"/>
</dbReference>
<reference evidence="1" key="1">
    <citation type="journal article" date="2014" name="Front. Microbiol.">
        <title>High frequency of phylogenetically diverse reductive dehalogenase-homologous genes in deep subseafloor sedimentary metagenomes.</title>
        <authorList>
            <person name="Kawai M."/>
            <person name="Futagami T."/>
            <person name="Toyoda A."/>
            <person name="Takaki Y."/>
            <person name="Nishi S."/>
            <person name="Hori S."/>
            <person name="Arai W."/>
            <person name="Tsubouchi T."/>
            <person name="Morono Y."/>
            <person name="Uchiyama I."/>
            <person name="Ito T."/>
            <person name="Fujiyama A."/>
            <person name="Inagaki F."/>
            <person name="Takami H."/>
        </authorList>
    </citation>
    <scope>NUCLEOTIDE SEQUENCE</scope>
    <source>
        <strain evidence="1">Expedition CK06-06</strain>
    </source>
</reference>
<dbReference type="NCBIfam" id="TIGR00075">
    <property type="entry name" value="hypD"/>
    <property type="match status" value="1"/>
</dbReference>
<comment type="caution">
    <text evidence="1">The sequence shown here is derived from an EMBL/GenBank/DDBJ whole genome shotgun (WGS) entry which is preliminary data.</text>
</comment>
<evidence type="ECO:0008006" key="2">
    <source>
        <dbReference type="Google" id="ProtNLM"/>
    </source>
</evidence>
<name>X1LHM3_9ZZZZ</name>
<dbReference type="Gene3D" id="3.40.50.11750">
    <property type="entry name" value="HypD, alpha/beta domain 1"/>
    <property type="match status" value="2"/>
</dbReference>
<dbReference type="InterPro" id="IPR042243">
    <property type="entry name" value="HypD_1"/>
</dbReference>
<dbReference type="AlphaFoldDB" id="X1LHM3"/>
<dbReference type="GO" id="GO:0051604">
    <property type="term" value="P:protein maturation"/>
    <property type="evidence" value="ECO:0007669"/>
    <property type="project" value="TreeGrafter"/>
</dbReference>
<dbReference type="Pfam" id="PF01924">
    <property type="entry name" value="HypD"/>
    <property type="match status" value="1"/>
</dbReference>
<protein>
    <recommendedName>
        <fullName evidence="2">Hydrogenase formation protein HypD</fullName>
    </recommendedName>
</protein>